<organism evidence="1 2">
    <name type="scientific">Carya illinoinensis</name>
    <name type="common">Pecan</name>
    <dbReference type="NCBI Taxonomy" id="32201"/>
    <lineage>
        <taxon>Eukaryota</taxon>
        <taxon>Viridiplantae</taxon>
        <taxon>Streptophyta</taxon>
        <taxon>Embryophyta</taxon>
        <taxon>Tracheophyta</taxon>
        <taxon>Spermatophyta</taxon>
        <taxon>Magnoliopsida</taxon>
        <taxon>eudicotyledons</taxon>
        <taxon>Gunneridae</taxon>
        <taxon>Pentapetalae</taxon>
        <taxon>rosids</taxon>
        <taxon>fabids</taxon>
        <taxon>Fagales</taxon>
        <taxon>Juglandaceae</taxon>
        <taxon>Carya</taxon>
    </lineage>
</organism>
<protein>
    <submittedName>
        <fullName evidence="1">Uncharacterized protein</fullName>
    </submittedName>
</protein>
<reference evidence="1" key="1">
    <citation type="submission" date="2020-12" db="EMBL/GenBank/DDBJ databases">
        <title>WGS assembly of Carya illinoinensis cv. Pawnee.</title>
        <authorList>
            <person name="Platts A."/>
            <person name="Shu S."/>
            <person name="Wright S."/>
            <person name="Barry K."/>
            <person name="Edger P."/>
            <person name="Pires J.C."/>
            <person name="Schmutz J."/>
        </authorList>
    </citation>
    <scope>NUCLEOTIDE SEQUENCE</scope>
    <source>
        <tissue evidence="1">Leaf</tissue>
    </source>
</reference>
<name>A0A8T1P935_CARIL</name>
<gene>
    <name evidence="1" type="ORF">CIPAW_11G181400</name>
</gene>
<dbReference type="Proteomes" id="UP000811609">
    <property type="component" value="Chromosome 11"/>
</dbReference>
<evidence type="ECO:0000313" key="1">
    <source>
        <dbReference type="EMBL" id="KAG6637487.1"/>
    </source>
</evidence>
<keyword evidence="2" id="KW-1185">Reference proteome</keyword>
<evidence type="ECO:0000313" key="2">
    <source>
        <dbReference type="Proteomes" id="UP000811609"/>
    </source>
</evidence>
<accession>A0A8T1P935</accession>
<sequence>MTYVHFGNKVIDDFSQVDRCYIVRVKAIKTVLTHVIFGLIQNRWIGGHKGQSPSVQKPVSSLEFSKKTGHVEGFSKVSRGISPSIPLVATVSIMALHVTNLVVRWSTTLTRVGSSLVGRVVVMGMRTASLVAIGSRGSSMGIGATAISGYECRSCGVRRLTGALEQLKTFCFRN</sequence>
<dbReference type="EMBL" id="CM031819">
    <property type="protein sequence ID" value="KAG6637487.1"/>
    <property type="molecule type" value="Genomic_DNA"/>
</dbReference>
<comment type="caution">
    <text evidence="1">The sequence shown here is derived from an EMBL/GenBank/DDBJ whole genome shotgun (WGS) entry which is preliminary data.</text>
</comment>
<dbReference type="AlphaFoldDB" id="A0A8T1P935"/>
<proteinExistence type="predicted"/>